<feature type="domain" description="PTS EIIA type-1" evidence="8">
    <location>
        <begin position="37"/>
        <end position="143"/>
    </location>
</feature>
<evidence type="ECO:0000256" key="4">
    <source>
        <dbReference type="ARBA" id="ARBA00022597"/>
    </source>
</evidence>
<evidence type="ECO:0000256" key="5">
    <source>
        <dbReference type="ARBA" id="ARBA00022679"/>
    </source>
</evidence>
<dbReference type="EMBL" id="CALZ01000029">
    <property type="protein sequence ID" value="CCK82972.1"/>
    <property type="molecule type" value="Genomic_DNA"/>
</dbReference>
<dbReference type="AlphaFoldDB" id="K0NDS0"/>
<dbReference type="SUPFAM" id="SSF51261">
    <property type="entry name" value="Duplicated hybrid motif"/>
    <property type="match status" value="1"/>
</dbReference>
<dbReference type="GO" id="GO:0009401">
    <property type="term" value="P:phosphoenolpyruvate-dependent sugar phosphotransferase system"/>
    <property type="evidence" value="ECO:0007669"/>
    <property type="project" value="UniProtKB-KW"/>
</dbReference>
<dbReference type="PROSITE" id="PS00371">
    <property type="entry name" value="PTS_EIIA_TYPE_1_HIS"/>
    <property type="match status" value="1"/>
</dbReference>
<evidence type="ECO:0000313" key="10">
    <source>
        <dbReference type="Proteomes" id="UP000009325"/>
    </source>
</evidence>
<dbReference type="NCBIfam" id="TIGR00830">
    <property type="entry name" value="PTBA"/>
    <property type="match status" value="1"/>
</dbReference>
<dbReference type="FunFam" id="2.70.70.10:FF:000001">
    <property type="entry name" value="PTS system glucose-specific IIA component"/>
    <property type="match status" value="1"/>
</dbReference>
<comment type="subcellular location">
    <subcellularLocation>
        <location evidence="2">Cell membrane</location>
        <topology evidence="2">Multi-pass membrane protein</topology>
    </subcellularLocation>
    <subcellularLocation>
        <location evidence="1">Cytoplasm</location>
    </subcellularLocation>
</comment>
<dbReference type="GO" id="GO:0005886">
    <property type="term" value="C:plasma membrane"/>
    <property type="evidence" value="ECO:0007669"/>
    <property type="project" value="UniProtKB-SubCell"/>
</dbReference>
<dbReference type="GO" id="GO:0005737">
    <property type="term" value="C:cytoplasm"/>
    <property type="evidence" value="ECO:0007669"/>
    <property type="project" value="UniProtKB-SubCell"/>
</dbReference>
<dbReference type="PROSITE" id="PS51093">
    <property type="entry name" value="PTS_EIIA_TYPE_1"/>
    <property type="match status" value="1"/>
</dbReference>
<dbReference type="RefSeq" id="WP_009557520.1">
    <property type="nucleotide sequence ID" value="NZ_CALZ01000029.1"/>
</dbReference>
<sequence length="167" mass="18089">MFGFFKRHSAALSIETEEFEVTSPVAGTLINLERVNDPVFAQKMMGDGFAVIPDAGADTITAPVSGSIKMLPSSKHAVGLVTPNGIEVLVHVGLNTVELNGNGFKAYVKEGDQVSRGDRLIKFDPEIMQEKGLDMTTMVIFTASYDKPVVPLLDFDSKVDQESVLLK</sequence>
<evidence type="ECO:0000256" key="7">
    <source>
        <dbReference type="ARBA" id="ARBA00022777"/>
    </source>
</evidence>
<comment type="caution">
    <text evidence="9">The sequence shown here is derived from an EMBL/GenBank/DDBJ whole genome shotgun (WGS) entry which is preliminary data.</text>
</comment>
<dbReference type="InterPro" id="IPR011055">
    <property type="entry name" value="Dup_hybrid_motif"/>
</dbReference>
<keyword evidence="7" id="KW-0418">Kinase</keyword>
<evidence type="ECO:0000256" key="1">
    <source>
        <dbReference type="ARBA" id="ARBA00004496"/>
    </source>
</evidence>
<evidence type="ECO:0000313" key="9">
    <source>
        <dbReference type="EMBL" id="CCK82972.1"/>
    </source>
</evidence>
<keyword evidence="6" id="KW-0598">Phosphotransferase system</keyword>
<proteinExistence type="predicted"/>
<protein>
    <submittedName>
        <fullName evidence="9">PTS, EIIA (Putative)</fullName>
    </submittedName>
</protein>
<evidence type="ECO:0000259" key="8">
    <source>
        <dbReference type="PROSITE" id="PS51093"/>
    </source>
</evidence>
<evidence type="ECO:0000256" key="6">
    <source>
        <dbReference type="ARBA" id="ARBA00022683"/>
    </source>
</evidence>
<keyword evidence="5" id="KW-0808">Transferase</keyword>
<name>K0NDS0_9LACO</name>
<gene>
    <name evidence="9" type="ORF">BN146_01625</name>
</gene>
<evidence type="ECO:0000256" key="2">
    <source>
        <dbReference type="ARBA" id="ARBA00004651"/>
    </source>
</evidence>
<dbReference type="GO" id="GO:0016301">
    <property type="term" value="F:kinase activity"/>
    <property type="evidence" value="ECO:0007669"/>
    <property type="project" value="UniProtKB-KW"/>
</dbReference>
<dbReference type="Pfam" id="PF00358">
    <property type="entry name" value="PTS_EIIA_1"/>
    <property type="match status" value="1"/>
</dbReference>
<dbReference type="InterPro" id="IPR001127">
    <property type="entry name" value="PTS_EIIA_1_perm"/>
</dbReference>
<keyword evidence="3" id="KW-0813">Transport</keyword>
<dbReference type="OrthoDB" id="9769191at2"/>
<dbReference type="InterPro" id="IPR050890">
    <property type="entry name" value="PTS_EIIA_component"/>
</dbReference>
<accession>K0NDS0</accession>
<dbReference type="PANTHER" id="PTHR45008">
    <property type="entry name" value="PTS SYSTEM GLUCOSE-SPECIFIC EIIA COMPONENT"/>
    <property type="match status" value="1"/>
</dbReference>
<reference evidence="9 10" key="1">
    <citation type="submission" date="2012-08" db="EMBL/GenBank/DDBJ databases">
        <title>Draft Genome Sequences of Lactobacillus equicursoris CIP 110162T, isolated from thoroughbred racehorse feces and Lactobacillus sp. CRBIP 24.137 isolated from urine of human.</title>
        <authorList>
            <person name="Cousin S."/>
            <person name="Loux V."/>
            <person name="Ma L."/>
            <person name="Creno S."/>
            <person name="Clermont D."/>
            <person name="Bizet C."/>
            <person name="Bouchier C."/>
        </authorList>
    </citation>
    <scope>NUCLEOTIDE SEQUENCE [LARGE SCALE GENOMIC DNA]</scope>
    <source>
        <strain evidence="9 10">66c</strain>
    </source>
</reference>
<keyword evidence="4" id="KW-0762">Sugar transport</keyword>
<dbReference type="Proteomes" id="UP000009325">
    <property type="component" value="Unassembled WGS sequence"/>
</dbReference>
<organism evidence="9 10">
    <name type="scientific">Lactobacillus equicursoris 66c</name>
    <dbReference type="NCBI Taxonomy" id="872326"/>
    <lineage>
        <taxon>Bacteria</taxon>
        <taxon>Bacillati</taxon>
        <taxon>Bacillota</taxon>
        <taxon>Bacilli</taxon>
        <taxon>Lactobacillales</taxon>
        <taxon>Lactobacillaceae</taxon>
        <taxon>Lactobacillus</taxon>
    </lineage>
</organism>
<evidence type="ECO:0000256" key="3">
    <source>
        <dbReference type="ARBA" id="ARBA00022448"/>
    </source>
</evidence>
<dbReference type="PANTHER" id="PTHR45008:SF1">
    <property type="entry name" value="PTS SYSTEM GLUCOSE-SPECIFIC EIIA COMPONENT"/>
    <property type="match status" value="1"/>
</dbReference>
<dbReference type="Gene3D" id="2.70.70.10">
    <property type="entry name" value="Glucose Permease (Domain IIA)"/>
    <property type="match status" value="1"/>
</dbReference>